<accession>A0A1J9QPS9</accession>
<evidence type="ECO:0000313" key="4">
    <source>
        <dbReference type="Proteomes" id="UP000183809"/>
    </source>
</evidence>
<dbReference type="RefSeq" id="XP_020126725.1">
    <property type="nucleotide sequence ID" value="XM_020277689.1"/>
</dbReference>
<dbReference type="Pfam" id="PF00106">
    <property type="entry name" value="adh_short"/>
    <property type="match status" value="1"/>
</dbReference>
<dbReference type="GeneID" id="31017950"/>
<comment type="similarity">
    <text evidence="1">Belongs to the short-chain dehydrogenases/reductases (SDR) family.</text>
</comment>
<evidence type="ECO:0000313" key="3">
    <source>
        <dbReference type="EMBL" id="OJD30465.1"/>
    </source>
</evidence>
<dbReference type="Gene3D" id="3.40.50.720">
    <property type="entry name" value="NAD(P)-binding Rossmann-like Domain"/>
    <property type="match status" value="1"/>
</dbReference>
<keyword evidence="2" id="KW-0560">Oxidoreductase</keyword>
<dbReference type="SUPFAM" id="SSF51735">
    <property type="entry name" value="NAD(P)-binding Rossmann-fold domains"/>
    <property type="match status" value="1"/>
</dbReference>
<dbReference type="PANTHER" id="PTHR24320:SF283">
    <property type="entry name" value="RETINOL DEHYDROGENASE 11"/>
    <property type="match status" value="1"/>
</dbReference>
<dbReference type="InterPro" id="IPR002347">
    <property type="entry name" value="SDR_fam"/>
</dbReference>
<dbReference type="PANTHER" id="PTHR24320">
    <property type="entry name" value="RETINOL DEHYDROGENASE"/>
    <property type="match status" value="1"/>
</dbReference>
<dbReference type="GO" id="GO:0016491">
    <property type="term" value="F:oxidoreductase activity"/>
    <property type="evidence" value="ECO:0007669"/>
    <property type="project" value="UniProtKB-KW"/>
</dbReference>
<organism evidence="3 4">
    <name type="scientific">Diplodia corticola</name>
    <dbReference type="NCBI Taxonomy" id="236234"/>
    <lineage>
        <taxon>Eukaryota</taxon>
        <taxon>Fungi</taxon>
        <taxon>Dikarya</taxon>
        <taxon>Ascomycota</taxon>
        <taxon>Pezizomycotina</taxon>
        <taxon>Dothideomycetes</taxon>
        <taxon>Dothideomycetes incertae sedis</taxon>
        <taxon>Botryosphaeriales</taxon>
        <taxon>Botryosphaeriaceae</taxon>
        <taxon>Diplodia</taxon>
    </lineage>
</organism>
<keyword evidence="4" id="KW-1185">Reference proteome</keyword>
<name>A0A1J9QPS9_9PEZI</name>
<evidence type="ECO:0000256" key="2">
    <source>
        <dbReference type="ARBA" id="ARBA00023002"/>
    </source>
</evidence>
<dbReference type="PRINTS" id="PR00081">
    <property type="entry name" value="GDHRDH"/>
</dbReference>
<sequence>MTSHPDFGHATKASEVADTFASQIKGRVVVVTGVSRGGLGGATALAFARQNPSLLILVSRTQSKLDDVISDIRAANPSLPAAAVTSVLVDLTSQATVRRAAADIKALTTRIDVLVNNAGFFLEQRTYSPEGIESQLAGNHIGPFLLTNLLRDELVAAAAADGKKEAGATRVVSLTSEGHRVQPFRFHDHNIEGKPVPAEEEMRPMPDAMPKALVEPRDGYVGFSAYGQSKTANVLFTVGLNERVLKGTGVVAYVVHPGTIFTEVGRSVESQDALDSFLGALNPKASTDEGAATTMVAALDPALKDVKSASSIYLDDCQLKDAEPYAVDVEIADRLWKFSEELVKQTF</sequence>
<reference evidence="3 4" key="1">
    <citation type="submission" date="2016-10" db="EMBL/GenBank/DDBJ databases">
        <title>Proteomics and genomics reveal pathogen-plant mechanisms compatible with a hemibiotrophic lifestyle of Diplodia corticola.</title>
        <authorList>
            <person name="Fernandes I."/>
            <person name="De Jonge R."/>
            <person name="Van De Peer Y."/>
            <person name="Devreese B."/>
            <person name="Alves A."/>
            <person name="Esteves A.C."/>
        </authorList>
    </citation>
    <scope>NUCLEOTIDE SEQUENCE [LARGE SCALE GENOMIC DNA]</scope>
    <source>
        <strain evidence="3 4">CBS 112549</strain>
    </source>
</reference>
<proteinExistence type="inferred from homology"/>
<comment type="caution">
    <text evidence="3">The sequence shown here is derived from an EMBL/GenBank/DDBJ whole genome shotgun (WGS) entry which is preliminary data.</text>
</comment>
<dbReference type="Proteomes" id="UP000183809">
    <property type="component" value="Unassembled WGS sequence"/>
</dbReference>
<gene>
    <name evidence="3" type="ORF">BKCO1_6000026</name>
</gene>
<dbReference type="InterPro" id="IPR036291">
    <property type="entry name" value="NAD(P)-bd_dom_sf"/>
</dbReference>
<evidence type="ECO:0000256" key="1">
    <source>
        <dbReference type="ARBA" id="ARBA00006484"/>
    </source>
</evidence>
<dbReference type="AlphaFoldDB" id="A0A1J9QPS9"/>
<dbReference type="STRING" id="236234.A0A1J9QPS9"/>
<dbReference type="EMBL" id="MNUE01000060">
    <property type="protein sequence ID" value="OJD30465.1"/>
    <property type="molecule type" value="Genomic_DNA"/>
</dbReference>
<protein>
    <submittedName>
        <fullName evidence="3">Short-chain dehydrogenase reductase sdr</fullName>
    </submittedName>
</protein>
<dbReference type="OrthoDB" id="191139at2759"/>